<organism evidence="2">
    <name type="scientific">Marseillevirus sp</name>
    <dbReference type="NCBI Taxonomy" id="2809551"/>
    <lineage>
        <taxon>Viruses</taxon>
        <taxon>Varidnaviria</taxon>
        <taxon>Bamfordvirae</taxon>
        <taxon>Nucleocytoviricota</taxon>
        <taxon>Megaviricetes</taxon>
        <taxon>Pimascovirales</taxon>
        <taxon>Pimascovirales incertae sedis</taxon>
        <taxon>Marseilleviridae</taxon>
        <taxon>Marseillevirus</taxon>
    </lineage>
</organism>
<name>A0AA96IY26_9VIRU</name>
<evidence type="ECO:0000256" key="1">
    <source>
        <dbReference type="SAM" id="Coils"/>
    </source>
</evidence>
<reference evidence="2" key="1">
    <citation type="submission" date="2023-07" db="EMBL/GenBank/DDBJ databases">
        <authorList>
            <person name="Xia Y."/>
        </authorList>
    </citation>
    <scope>NUCLEOTIDE SEQUENCE</scope>
    <source>
        <strain evidence="2">E</strain>
    </source>
</reference>
<gene>
    <name evidence="2" type="ORF">MarDSR_254</name>
</gene>
<feature type="coiled-coil region" evidence="1">
    <location>
        <begin position="7"/>
        <end position="41"/>
    </location>
</feature>
<keyword evidence="1" id="KW-0175">Coiled coil</keyword>
<sequence>MEKVHKAHRLQEILKERTEKNKRIKEEIEKIREELFRELDEKGTNILKENGKTIFSRSQCTVKSIDTVRLVKENPELATKYQVSKKTWRANWKKSK</sequence>
<protein>
    <submittedName>
        <fullName evidence="2">Uncharacterized protein</fullName>
    </submittedName>
</protein>
<dbReference type="EMBL" id="OR343189">
    <property type="protein sequence ID" value="WNL50293.1"/>
    <property type="molecule type" value="Genomic_DNA"/>
</dbReference>
<accession>A0AA96IY26</accession>
<evidence type="ECO:0000313" key="2">
    <source>
        <dbReference type="EMBL" id="WNL50293.1"/>
    </source>
</evidence>
<proteinExistence type="predicted"/>